<dbReference type="NCBIfam" id="TIGR01614">
    <property type="entry name" value="PME_inhib"/>
    <property type="match status" value="1"/>
</dbReference>
<dbReference type="CDD" id="cd15795">
    <property type="entry name" value="PMEI-Pla_a_1_like"/>
    <property type="match status" value="1"/>
</dbReference>
<dbReference type="Gene3D" id="1.20.140.40">
    <property type="entry name" value="Invertase/pectin methylesterase inhibitor family protein"/>
    <property type="match status" value="1"/>
</dbReference>
<evidence type="ECO:0000256" key="2">
    <source>
        <dbReference type="ARBA" id="ARBA00023157"/>
    </source>
</evidence>
<evidence type="ECO:0000259" key="4">
    <source>
        <dbReference type="SMART" id="SM00856"/>
    </source>
</evidence>
<dbReference type="EMBL" id="WHWC01000019">
    <property type="protein sequence ID" value="KAG8363481.1"/>
    <property type="molecule type" value="Genomic_DNA"/>
</dbReference>
<dbReference type="PANTHER" id="PTHR35357:SF17">
    <property type="entry name" value="PECTINESTERASE INHIBITOR 12"/>
    <property type="match status" value="1"/>
</dbReference>
<dbReference type="InterPro" id="IPR006501">
    <property type="entry name" value="Pectinesterase_inhib_dom"/>
</dbReference>
<dbReference type="InterPro" id="IPR034088">
    <property type="entry name" value="Pla_a_1-like"/>
</dbReference>
<dbReference type="GO" id="GO:0005576">
    <property type="term" value="C:extracellular region"/>
    <property type="evidence" value="ECO:0007669"/>
    <property type="project" value="UniProtKB-ARBA"/>
</dbReference>
<feature type="domain" description="Pectinesterase inhibitor" evidence="4">
    <location>
        <begin position="9"/>
        <end position="162"/>
    </location>
</feature>
<sequence>MIMKIHATKPYNLINSTCLNSSYNNPNINYTFCTTSLHAAAPATATLHGLGATSVTLIVRNVTDTRRYTKRLMRNKKWDGYTRQCLADCFHLFSDAIPSAKQAMRDYDEERFNDANVEISSTMDAVSTCENGFKEGRGSSLVSPLKKRNEDLFQLSAMALSVMRMIQTGSA</sequence>
<evidence type="ECO:0000256" key="1">
    <source>
        <dbReference type="ARBA" id="ARBA00022729"/>
    </source>
</evidence>
<organism evidence="5 6">
    <name type="scientific">Buddleja alternifolia</name>
    <dbReference type="NCBI Taxonomy" id="168488"/>
    <lineage>
        <taxon>Eukaryota</taxon>
        <taxon>Viridiplantae</taxon>
        <taxon>Streptophyta</taxon>
        <taxon>Embryophyta</taxon>
        <taxon>Tracheophyta</taxon>
        <taxon>Spermatophyta</taxon>
        <taxon>Magnoliopsida</taxon>
        <taxon>eudicotyledons</taxon>
        <taxon>Gunneridae</taxon>
        <taxon>Pentapetalae</taxon>
        <taxon>asterids</taxon>
        <taxon>lamiids</taxon>
        <taxon>Lamiales</taxon>
        <taxon>Scrophulariaceae</taxon>
        <taxon>Buddlejeae</taxon>
        <taxon>Buddleja</taxon>
    </lineage>
</organism>
<gene>
    <name evidence="5" type="ORF">BUALT_Bualt19G0026900</name>
</gene>
<dbReference type="FunFam" id="1.20.140.40:FF:000002">
    <property type="entry name" value="Putative invertase inhibitor"/>
    <property type="match status" value="1"/>
</dbReference>
<keyword evidence="1" id="KW-0732">Signal</keyword>
<keyword evidence="2" id="KW-1015">Disulfide bond</keyword>
<evidence type="ECO:0000313" key="6">
    <source>
        <dbReference type="Proteomes" id="UP000826271"/>
    </source>
</evidence>
<dbReference type="AlphaFoldDB" id="A0AAV6W6L5"/>
<evidence type="ECO:0000313" key="5">
    <source>
        <dbReference type="EMBL" id="KAG8363481.1"/>
    </source>
</evidence>
<proteinExistence type="inferred from homology"/>
<name>A0AAV6W6L5_9LAMI</name>
<dbReference type="SUPFAM" id="SSF101148">
    <property type="entry name" value="Plant invertase/pectin methylesterase inhibitor"/>
    <property type="match status" value="1"/>
</dbReference>
<dbReference type="PANTHER" id="PTHR35357">
    <property type="entry name" value="OS02G0537100 PROTEIN"/>
    <property type="match status" value="1"/>
</dbReference>
<dbReference type="InterPro" id="IPR035513">
    <property type="entry name" value="Invertase/methylesterase_inhib"/>
</dbReference>
<dbReference type="GO" id="GO:0004857">
    <property type="term" value="F:enzyme inhibitor activity"/>
    <property type="evidence" value="ECO:0007669"/>
    <property type="project" value="InterPro"/>
</dbReference>
<comment type="similarity">
    <text evidence="3">Belongs to the PMEI family.</text>
</comment>
<protein>
    <recommendedName>
        <fullName evidence="4">Pectinesterase inhibitor domain-containing protein</fullName>
    </recommendedName>
</protein>
<dbReference type="Proteomes" id="UP000826271">
    <property type="component" value="Unassembled WGS sequence"/>
</dbReference>
<evidence type="ECO:0000256" key="3">
    <source>
        <dbReference type="ARBA" id="ARBA00038471"/>
    </source>
</evidence>
<comment type="caution">
    <text evidence="5">The sequence shown here is derived from an EMBL/GenBank/DDBJ whole genome shotgun (WGS) entry which is preliminary data.</text>
</comment>
<dbReference type="Pfam" id="PF04043">
    <property type="entry name" value="PMEI"/>
    <property type="match status" value="1"/>
</dbReference>
<reference evidence="5" key="1">
    <citation type="submission" date="2019-10" db="EMBL/GenBank/DDBJ databases">
        <authorList>
            <person name="Zhang R."/>
            <person name="Pan Y."/>
            <person name="Wang J."/>
            <person name="Ma R."/>
            <person name="Yu S."/>
        </authorList>
    </citation>
    <scope>NUCLEOTIDE SEQUENCE</scope>
    <source>
        <strain evidence="5">LA-IB0</strain>
        <tissue evidence="5">Leaf</tissue>
    </source>
</reference>
<keyword evidence="6" id="KW-1185">Reference proteome</keyword>
<dbReference type="SMART" id="SM00856">
    <property type="entry name" value="PMEI"/>
    <property type="match status" value="1"/>
</dbReference>
<accession>A0AAV6W6L5</accession>